<evidence type="ECO:0000313" key="4">
    <source>
        <dbReference type="EMBL" id="MBL6903581.1"/>
    </source>
</evidence>
<dbReference type="Gene3D" id="3.40.50.2020">
    <property type="match status" value="1"/>
</dbReference>
<dbReference type="CDD" id="cd06223">
    <property type="entry name" value="PRTases_typeI"/>
    <property type="match status" value="1"/>
</dbReference>
<evidence type="ECO:0000313" key="5">
    <source>
        <dbReference type="Proteomes" id="UP000705230"/>
    </source>
</evidence>
<dbReference type="Pfam" id="PF00156">
    <property type="entry name" value="Pribosyltran"/>
    <property type="match status" value="1"/>
</dbReference>
<keyword evidence="1 4" id="KW-0328">Glycosyltransferase</keyword>
<dbReference type="PANTHER" id="PTHR43363">
    <property type="entry name" value="HYPOXANTHINE PHOSPHORIBOSYLTRANSFERASE"/>
    <property type="match status" value="1"/>
</dbReference>
<evidence type="ECO:0000259" key="3">
    <source>
        <dbReference type="Pfam" id="PF00156"/>
    </source>
</evidence>
<dbReference type="AlphaFoldDB" id="A0A937SHC4"/>
<evidence type="ECO:0000256" key="2">
    <source>
        <dbReference type="ARBA" id="ARBA00022679"/>
    </source>
</evidence>
<dbReference type="InterPro" id="IPR000836">
    <property type="entry name" value="PRTase_dom"/>
</dbReference>
<proteinExistence type="predicted"/>
<feature type="domain" description="Phosphoribosyltransferase" evidence="3">
    <location>
        <begin position="9"/>
        <end position="157"/>
    </location>
</feature>
<dbReference type="InterPro" id="IPR029057">
    <property type="entry name" value="PRTase-like"/>
</dbReference>
<reference evidence="4" key="1">
    <citation type="submission" date="2020-10" db="EMBL/GenBank/DDBJ databases">
        <title>Microbiome of the Black Sea water column analyzed by genome centric metagenomics.</title>
        <authorList>
            <person name="Cabello-Yeves P.J."/>
            <person name="Callieri C."/>
            <person name="Picazo A."/>
            <person name="Mehrshad M."/>
            <person name="Haro-Moreno J.M."/>
            <person name="Roda-Garcia J."/>
            <person name="Dzembekova N."/>
            <person name="Slabakova V."/>
            <person name="Slabakova N."/>
            <person name="Moncheva S."/>
            <person name="Rodriguez-Valera F."/>
        </authorList>
    </citation>
    <scope>NUCLEOTIDE SEQUENCE</scope>
    <source>
        <strain evidence="4">BS30m-G43</strain>
    </source>
</reference>
<dbReference type="SUPFAM" id="SSF53271">
    <property type="entry name" value="PRTase-like"/>
    <property type="match status" value="1"/>
</dbReference>
<keyword evidence="2" id="KW-0808">Transferase</keyword>
<evidence type="ECO:0000256" key="1">
    <source>
        <dbReference type="ARBA" id="ARBA00022676"/>
    </source>
</evidence>
<comment type="caution">
    <text evidence="4">The sequence shown here is derived from an EMBL/GenBank/DDBJ whole genome shotgun (WGS) entry which is preliminary data.</text>
</comment>
<name>A0A937SHC4_9GAMM</name>
<dbReference type="PANTHER" id="PTHR43363:SF1">
    <property type="entry name" value="HYPOXANTHINE-GUANINE PHOSPHORIBOSYLTRANSFERASE"/>
    <property type="match status" value="1"/>
</dbReference>
<gene>
    <name evidence="4" type="ORF">ISR29_05205</name>
</gene>
<dbReference type="EMBL" id="JADHSG010000008">
    <property type="protein sequence ID" value="MBL6903581.1"/>
    <property type="molecule type" value="Genomic_DNA"/>
</dbReference>
<sequence>MEKQFIQAKELLEDSFKLAWQVYESGYRPNYIIGVWRGGAPIGIAVQEFLEVLGVPSDHIAIRTSYYSGIDKRNKEVQIYGLNYVIRKLESEDSLLIVDDVHDTGISVQQIITDLKKACKKNTPEIRIATPYFKPQKNKTDRKPDYFLHETDQWLVFPHELDGLTLDEIKDNKPELRSLIGNISDLIKK</sequence>
<accession>A0A937SHC4</accession>
<organism evidence="4 5">
    <name type="scientific">SAR86 cluster bacterium</name>
    <dbReference type="NCBI Taxonomy" id="2030880"/>
    <lineage>
        <taxon>Bacteria</taxon>
        <taxon>Pseudomonadati</taxon>
        <taxon>Pseudomonadota</taxon>
        <taxon>Gammaproteobacteria</taxon>
        <taxon>SAR86 cluster</taxon>
    </lineage>
</organism>
<protein>
    <submittedName>
        <fullName evidence="4">Hypoxanthine phosphoribosyltransferase</fullName>
    </submittedName>
</protein>
<dbReference type="Proteomes" id="UP000705230">
    <property type="component" value="Unassembled WGS sequence"/>
</dbReference>
<dbReference type="GO" id="GO:0016757">
    <property type="term" value="F:glycosyltransferase activity"/>
    <property type="evidence" value="ECO:0007669"/>
    <property type="project" value="UniProtKB-KW"/>
</dbReference>